<evidence type="ECO:0000256" key="1">
    <source>
        <dbReference type="SAM" id="MobiDB-lite"/>
    </source>
</evidence>
<evidence type="ECO:0000313" key="2">
    <source>
        <dbReference type="EMBL" id="GLC57029.1"/>
    </source>
</evidence>
<keyword evidence="3" id="KW-1185">Reference proteome</keyword>
<proteinExistence type="predicted"/>
<name>A0A9W6F5I2_9CHLO</name>
<dbReference type="AlphaFoldDB" id="A0A9W6F5I2"/>
<evidence type="ECO:0000313" key="3">
    <source>
        <dbReference type="Proteomes" id="UP001165080"/>
    </source>
</evidence>
<feature type="compositionally biased region" description="Basic residues" evidence="1">
    <location>
        <begin position="95"/>
        <end position="107"/>
    </location>
</feature>
<feature type="region of interest" description="Disordered" evidence="1">
    <location>
        <begin position="83"/>
        <end position="127"/>
    </location>
</feature>
<protein>
    <submittedName>
        <fullName evidence="2">Uncharacterized protein</fullName>
    </submittedName>
</protein>
<feature type="region of interest" description="Disordered" evidence="1">
    <location>
        <begin position="1"/>
        <end position="23"/>
    </location>
</feature>
<dbReference type="Proteomes" id="UP001165080">
    <property type="component" value="Unassembled WGS sequence"/>
</dbReference>
<organism evidence="2 3">
    <name type="scientific">Pleodorina starrii</name>
    <dbReference type="NCBI Taxonomy" id="330485"/>
    <lineage>
        <taxon>Eukaryota</taxon>
        <taxon>Viridiplantae</taxon>
        <taxon>Chlorophyta</taxon>
        <taxon>core chlorophytes</taxon>
        <taxon>Chlorophyceae</taxon>
        <taxon>CS clade</taxon>
        <taxon>Chlamydomonadales</taxon>
        <taxon>Volvocaceae</taxon>
        <taxon>Pleodorina</taxon>
    </lineage>
</organism>
<reference evidence="2 3" key="1">
    <citation type="journal article" date="2023" name="Commun. Biol.">
        <title>Reorganization of the ancestral sex-determining regions during the evolution of trioecy in Pleodorina starrii.</title>
        <authorList>
            <person name="Takahashi K."/>
            <person name="Suzuki S."/>
            <person name="Kawai-Toyooka H."/>
            <person name="Yamamoto K."/>
            <person name="Hamaji T."/>
            <person name="Ootsuki R."/>
            <person name="Yamaguchi H."/>
            <person name="Kawachi M."/>
            <person name="Higashiyama T."/>
            <person name="Nozaki H."/>
        </authorList>
    </citation>
    <scope>NUCLEOTIDE SEQUENCE [LARGE SCALE GENOMIC DNA]</scope>
    <source>
        <strain evidence="2 3">NIES-4479</strain>
    </source>
</reference>
<dbReference type="EMBL" id="BRXU01000017">
    <property type="protein sequence ID" value="GLC57029.1"/>
    <property type="molecule type" value="Genomic_DNA"/>
</dbReference>
<sequence>MQAGCQQIGREERRGPAAHASAGGVGLAAGSLFRPTQDSTDDRAWPQVVERWALLPCGGTNRRLGAQSREWWRWRRRRVQQRDDREAVGGFGKRVPQRRGTERRRQRAWPAASERAYPPSGEQAVRA</sequence>
<gene>
    <name evidence="2" type="primary">PLESTBF000570</name>
    <name evidence="2" type="ORF">PLESTB_001175000</name>
</gene>
<comment type="caution">
    <text evidence="2">The sequence shown here is derived from an EMBL/GenBank/DDBJ whole genome shotgun (WGS) entry which is preliminary data.</text>
</comment>
<accession>A0A9W6F5I2</accession>